<dbReference type="Gene3D" id="2.60.20.10">
    <property type="entry name" value="Crystallins"/>
    <property type="match status" value="1"/>
</dbReference>
<proteinExistence type="predicted"/>
<dbReference type="GeneID" id="108676981"/>
<gene>
    <name evidence="3" type="primary">LOC108676981</name>
</gene>
<keyword evidence="1" id="KW-0732">Signal</keyword>
<protein>
    <submittedName>
        <fullName evidence="3">Uncharacterized protein LOC108676981</fullName>
    </submittedName>
</protein>
<dbReference type="OrthoDB" id="6381640at2759"/>
<evidence type="ECO:0000313" key="3">
    <source>
        <dbReference type="RefSeq" id="XP_018020611.1"/>
    </source>
</evidence>
<organism evidence="2 3">
    <name type="scientific">Hyalella azteca</name>
    <name type="common">Amphipod</name>
    <dbReference type="NCBI Taxonomy" id="294128"/>
    <lineage>
        <taxon>Eukaryota</taxon>
        <taxon>Metazoa</taxon>
        <taxon>Ecdysozoa</taxon>
        <taxon>Arthropoda</taxon>
        <taxon>Crustacea</taxon>
        <taxon>Multicrustacea</taxon>
        <taxon>Malacostraca</taxon>
        <taxon>Eumalacostraca</taxon>
        <taxon>Peracarida</taxon>
        <taxon>Amphipoda</taxon>
        <taxon>Senticaudata</taxon>
        <taxon>Talitrida</taxon>
        <taxon>Talitroidea</taxon>
        <taxon>Hyalellidae</taxon>
        <taxon>Hyalella</taxon>
    </lineage>
</organism>
<evidence type="ECO:0000313" key="2">
    <source>
        <dbReference type="Proteomes" id="UP000694843"/>
    </source>
</evidence>
<feature type="signal peptide" evidence="1">
    <location>
        <begin position="1"/>
        <end position="22"/>
    </location>
</feature>
<accession>A0A8B7P682</accession>
<dbReference type="KEGG" id="hazt:108676981"/>
<dbReference type="RefSeq" id="XP_018020611.1">
    <property type="nucleotide sequence ID" value="XM_018165122.2"/>
</dbReference>
<dbReference type="SUPFAM" id="SSF49695">
    <property type="entry name" value="gamma-Crystallin-like"/>
    <property type="match status" value="1"/>
</dbReference>
<dbReference type="PROSITE" id="PS51257">
    <property type="entry name" value="PROKAR_LIPOPROTEIN"/>
    <property type="match status" value="1"/>
</dbReference>
<dbReference type="InterPro" id="IPR011024">
    <property type="entry name" value="G_crystallin-like"/>
</dbReference>
<name>A0A8B7P682_HYAAZ</name>
<reference evidence="3" key="1">
    <citation type="submission" date="2025-08" db="UniProtKB">
        <authorList>
            <consortium name="RefSeq"/>
        </authorList>
    </citation>
    <scope>IDENTIFICATION</scope>
    <source>
        <tissue evidence="3">Whole organism</tissue>
    </source>
</reference>
<keyword evidence="2" id="KW-1185">Reference proteome</keyword>
<feature type="chain" id="PRO_5034998444" evidence="1">
    <location>
        <begin position="23"/>
        <end position="228"/>
    </location>
</feature>
<evidence type="ECO:0000256" key="1">
    <source>
        <dbReference type="SAM" id="SignalP"/>
    </source>
</evidence>
<sequence length="228" mass="25436">MRAFVCICLAFVVLISCFLAQAIEGPFLSRYLDAYTDYDPAGSYYEFLDYSPDLSVQGMDDSIRRVCLTGLWMLYVTPNYHKLAANLQFGIDWCNNLTEEISYPATASSLRYAGSPYALDDDYYNLYEGISYAGDEFRGDTDASSLLDLDLRVSSLIVSGPSPWTFFTGLNFTGEALCIYPNEYDASLHVEIVDAVFLTGLADNSIRSVAKGCLTDNVYPGGRRYLEH</sequence>
<dbReference type="Proteomes" id="UP000694843">
    <property type="component" value="Unplaced"/>
</dbReference>
<dbReference type="AlphaFoldDB" id="A0A8B7P682"/>